<proteinExistence type="predicted"/>
<gene>
    <name evidence="1" type="ORF">GCM10022267_57450</name>
</gene>
<evidence type="ECO:0000313" key="1">
    <source>
        <dbReference type="EMBL" id="GAA3663746.1"/>
    </source>
</evidence>
<dbReference type="SUPFAM" id="SSF53822">
    <property type="entry name" value="Periplasmic binding protein-like I"/>
    <property type="match status" value="1"/>
</dbReference>
<protein>
    <recommendedName>
        <fullName evidence="3">Substrate-binding protein</fullName>
    </recommendedName>
</protein>
<dbReference type="RefSeq" id="WP_346133267.1">
    <property type="nucleotide sequence ID" value="NZ_BAABBE010000017.1"/>
</dbReference>
<dbReference type="InterPro" id="IPR028082">
    <property type="entry name" value="Peripla_BP_I"/>
</dbReference>
<sequence length="278" mass="29779">MRTGPSTVDTQQAARWLAARGIPLISATANALREDGVMRITPDNDQFAEALADELVSRSLVPTRLISDGPSDPYVGALSDSLARRWPGHLERNVVDSTLGFQRAVQQLCQDDSVVFYSGRSAGLRNVVNSIAIVCPNQPITVVTETIGIDEAAREVHRTKLTLVYASPVDPAGWASGSVYAPPGFARFEASYSAQFADRLDDGYALLHHDAALAAFTAVNYTVAIATPAVVREALQRFEIQGATGAISFGQAGSPVGKPIAVLDFPRRPSDRAPYVTR</sequence>
<keyword evidence="2" id="KW-1185">Reference proteome</keyword>
<comment type="caution">
    <text evidence="1">The sequence shown here is derived from an EMBL/GenBank/DDBJ whole genome shotgun (WGS) entry which is preliminary data.</text>
</comment>
<name>A0ABP7BKZ3_9PSEU</name>
<reference evidence="2" key="1">
    <citation type="journal article" date="2019" name="Int. J. Syst. Evol. Microbiol.">
        <title>The Global Catalogue of Microorganisms (GCM) 10K type strain sequencing project: providing services to taxonomists for standard genome sequencing and annotation.</title>
        <authorList>
            <consortium name="The Broad Institute Genomics Platform"/>
            <consortium name="The Broad Institute Genome Sequencing Center for Infectious Disease"/>
            <person name="Wu L."/>
            <person name="Ma J."/>
        </authorList>
    </citation>
    <scope>NUCLEOTIDE SEQUENCE [LARGE SCALE GENOMIC DNA]</scope>
    <source>
        <strain evidence="2">JCM 17494</strain>
    </source>
</reference>
<accession>A0ABP7BKZ3</accession>
<evidence type="ECO:0000313" key="2">
    <source>
        <dbReference type="Proteomes" id="UP001500711"/>
    </source>
</evidence>
<dbReference type="EMBL" id="BAABBE010000017">
    <property type="protein sequence ID" value="GAA3663746.1"/>
    <property type="molecule type" value="Genomic_DNA"/>
</dbReference>
<organism evidence="1 2">
    <name type="scientific">Lentzea roselyniae</name>
    <dbReference type="NCBI Taxonomy" id="531940"/>
    <lineage>
        <taxon>Bacteria</taxon>
        <taxon>Bacillati</taxon>
        <taxon>Actinomycetota</taxon>
        <taxon>Actinomycetes</taxon>
        <taxon>Pseudonocardiales</taxon>
        <taxon>Pseudonocardiaceae</taxon>
        <taxon>Lentzea</taxon>
    </lineage>
</organism>
<dbReference type="Gene3D" id="3.40.50.2300">
    <property type="match status" value="2"/>
</dbReference>
<evidence type="ECO:0008006" key="3">
    <source>
        <dbReference type="Google" id="ProtNLM"/>
    </source>
</evidence>
<dbReference type="Proteomes" id="UP001500711">
    <property type="component" value="Unassembled WGS sequence"/>
</dbReference>